<dbReference type="Pfam" id="PF02776">
    <property type="entry name" value="TPP_enzyme_N"/>
    <property type="match status" value="1"/>
</dbReference>
<dbReference type="AlphaFoldDB" id="X1ML14"/>
<organism evidence="3">
    <name type="scientific">marine sediment metagenome</name>
    <dbReference type="NCBI Taxonomy" id="412755"/>
    <lineage>
        <taxon>unclassified sequences</taxon>
        <taxon>metagenomes</taxon>
        <taxon>ecological metagenomes</taxon>
    </lineage>
</organism>
<dbReference type="EMBL" id="BARV01019578">
    <property type="protein sequence ID" value="GAI18771.1"/>
    <property type="molecule type" value="Genomic_DNA"/>
</dbReference>
<dbReference type="Gene3D" id="3.40.50.970">
    <property type="match status" value="1"/>
</dbReference>
<dbReference type="InterPro" id="IPR012001">
    <property type="entry name" value="Thiamin_PyroP_enz_TPP-bd_dom"/>
</dbReference>
<comment type="similarity">
    <text evidence="1">Belongs to the TPP enzyme family.</text>
</comment>
<gene>
    <name evidence="3" type="ORF">S06H3_32878</name>
</gene>
<dbReference type="GO" id="GO:0050660">
    <property type="term" value="F:flavin adenine dinucleotide binding"/>
    <property type="evidence" value="ECO:0007669"/>
    <property type="project" value="TreeGrafter"/>
</dbReference>
<dbReference type="GO" id="GO:0003984">
    <property type="term" value="F:acetolactate synthase activity"/>
    <property type="evidence" value="ECO:0007669"/>
    <property type="project" value="TreeGrafter"/>
</dbReference>
<dbReference type="SUPFAM" id="SSF52518">
    <property type="entry name" value="Thiamin diphosphate-binding fold (THDP-binding)"/>
    <property type="match status" value="1"/>
</dbReference>
<dbReference type="GO" id="GO:0009099">
    <property type="term" value="P:L-valine biosynthetic process"/>
    <property type="evidence" value="ECO:0007669"/>
    <property type="project" value="TreeGrafter"/>
</dbReference>
<dbReference type="InterPro" id="IPR029035">
    <property type="entry name" value="DHS-like_NAD/FAD-binding_dom"/>
</dbReference>
<dbReference type="InterPro" id="IPR045229">
    <property type="entry name" value="TPP_enz"/>
</dbReference>
<feature type="non-terminal residue" evidence="3">
    <location>
        <position position="249"/>
    </location>
</feature>
<name>X1ML14_9ZZZZ</name>
<dbReference type="GO" id="GO:0005739">
    <property type="term" value="C:mitochondrion"/>
    <property type="evidence" value="ECO:0007669"/>
    <property type="project" value="TreeGrafter"/>
</dbReference>
<dbReference type="SUPFAM" id="SSF52467">
    <property type="entry name" value="DHS-like NAD/FAD-binding domain"/>
    <property type="match status" value="1"/>
</dbReference>
<sequence length="249" mass="27194">MEKIVPVEAGAEAFVELLNANGVDYIFLNPGTDTFPIQEALSKFKALGKRTPEVILSLHESMGMAAAHGYFMVSGQPQVVLVHVDVGTQQVGGALHNAQRGRIGVVLCAGRAPVTLEQDKLGGRWPFMWLQEQLDQSGIVRDYVKWDYELRSNENIHQVIQRAFQIASTEPCGPVYLTFPPELLMEKIKSVHIPDVARHSAASTPQADTILLAEVAAMLVQAEMPLIITGNPGRHPQSVASLVELAEIL</sequence>
<proteinExistence type="inferred from homology"/>
<dbReference type="PANTHER" id="PTHR18968">
    <property type="entry name" value="THIAMINE PYROPHOSPHATE ENZYMES"/>
    <property type="match status" value="1"/>
</dbReference>
<protein>
    <recommendedName>
        <fullName evidence="2">Thiamine pyrophosphate enzyme N-terminal TPP-binding domain-containing protein</fullName>
    </recommendedName>
</protein>
<accession>X1ML14</accession>
<dbReference type="Gene3D" id="3.40.50.1220">
    <property type="entry name" value="TPP-binding domain"/>
    <property type="match status" value="1"/>
</dbReference>
<dbReference type="GO" id="GO:0030976">
    <property type="term" value="F:thiamine pyrophosphate binding"/>
    <property type="evidence" value="ECO:0007669"/>
    <property type="project" value="InterPro"/>
</dbReference>
<comment type="caution">
    <text evidence="3">The sequence shown here is derived from an EMBL/GenBank/DDBJ whole genome shotgun (WGS) entry which is preliminary data.</text>
</comment>
<feature type="domain" description="Thiamine pyrophosphate enzyme N-terminal TPP-binding" evidence="2">
    <location>
        <begin position="10"/>
        <end position="137"/>
    </location>
</feature>
<dbReference type="CDD" id="cd07035">
    <property type="entry name" value="TPP_PYR_POX_like"/>
    <property type="match status" value="1"/>
</dbReference>
<dbReference type="InterPro" id="IPR029061">
    <property type="entry name" value="THDP-binding"/>
</dbReference>
<dbReference type="GO" id="GO:0009097">
    <property type="term" value="P:isoleucine biosynthetic process"/>
    <property type="evidence" value="ECO:0007669"/>
    <property type="project" value="TreeGrafter"/>
</dbReference>
<evidence type="ECO:0000259" key="2">
    <source>
        <dbReference type="Pfam" id="PF02776"/>
    </source>
</evidence>
<dbReference type="PANTHER" id="PTHR18968:SF164">
    <property type="entry name" value="PYRUVATE DECARBOXYLASE"/>
    <property type="match status" value="1"/>
</dbReference>
<evidence type="ECO:0000256" key="1">
    <source>
        <dbReference type="ARBA" id="ARBA00007812"/>
    </source>
</evidence>
<reference evidence="3" key="1">
    <citation type="journal article" date="2014" name="Front. Microbiol.">
        <title>High frequency of phylogenetically diverse reductive dehalogenase-homologous genes in deep subseafloor sedimentary metagenomes.</title>
        <authorList>
            <person name="Kawai M."/>
            <person name="Futagami T."/>
            <person name="Toyoda A."/>
            <person name="Takaki Y."/>
            <person name="Nishi S."/>
            <person name="Hori S."/>
            <person name="Arai W."/>
            <person name="Tsubouchi T."/>
            <person name="Morono Y."/>
            <person name="Uchiyama I."/>
            <person name="Ito T."/>
            <person name="Fujiyama A."/>
            <person name="Inagaki F."/>
            <person name="Takami H."/>
        </authorList>
    </citation>
    <scope>NUCLEOTIDE SEQUENCE</scope>
    <source>
        <strain evidence="3">Expedition CK06-06</strain>
    </source>
</reference>
<dbReference type="GO" id="GO:0005948">
    <property type="term" value="C:acetolactate synthase complex"/>
    <property type="evidence" value="ECO:0007669"/>
    <property type="project" value="TreeGrafter"/>
</dbReference>
<evidence type="ECO:0000313" key="3">
    <source>
        <dbReference type="EMBL" id="GAI18771.1"/>
    </source>
</evidence>